<dbReference type="PRINTS" id="PR00778">
    <property type="entry name" value="HTHARSR"/>
</dbReference>
<evidence type="ECO:0000259" key="4">
    <source>
        <dbReference type="PROSITE" id="PS50987"/>
    </source>
</evidence>
<dbReference type="InterPro" id="IPR001845">
    <property type="entry name" value="HTH_ArsR_DNA-bd_dom"/>
</dbReference>
<dbReference type="PANTHER" id="PTHR33154:SF33">
    <property type="entry name" value="TRANSCRIPTIONAL REPRESSOR SDPR"/>
    <property type="match status" value="1"/>
</dbReference>
<gene>
    <name evidence="5" type="ORF">CPY51_26155</name>
</gene>
<comment type="caution">
    <text evidence="5">The sequence shown here is derived from an EMBL/GenBank/DDBJ whole genome shotgun (WGS) entry which is preliminary data.</text>
</comment>
<protein>
    <submittedName>
        <fullName evidence="5">Transcriptional regulator</fullName>
    </submittedName>
</protein>
<keyword evidence="6" id="KW-1185">Reference proteome</keyword>
<dbReference type="GO" id="GO:0003677">
    <property type="term" value="F:DNA binding"/>
    <property type="evidence" value="ECO:0007669"/>
    <property type="project" value="UniProtKB-KW"/>
</dbReference>
<reference evidence="5 6" key="1">
    <citation type="journal article" date="2018" name="Sci. Rep.">
        <title>Rhizobium tumorigenes sp. nov., a novel plant tumorigenic bacterium isolated from cane gall tumors on thornless blackberry.</title>
        <authorList>
            <person name="Kuzmanovi N."/>
            <person name="Smalla K."/>
            <person name="Gronow S."/>
            <person name="PuBawska J."/>
        </authorList>
    </citation>
    <scope>NUCLEOTIDE SEQUENCE [LARGE SCALE GENOMIC DNA]</scope>
    <source>
        <strain evidence="5 6">CCBAU 85046</strain>
    </source>
</reference>
<dbReference type="SMART" id="SM00418">
    <property type="entry name" value="HTH_ARSR"/>
    <property type="match status" value="1"/>
</dbReference>
<dbReference type="SUPFAM" id="SSF46785">
    <property type="entry name" value="Winged helix' DNA-binding domain"/>
    <property type="match status" value="1"/>
</dbReference>
<name>A0A2W4CGI0_9HYPH</name>
<dbReference type="InterPro" id="IPR036388">
    <property type="entry name" value="WH-like_DNA-bd_sf"/>
</dbReference>
<dbReference type="InterPro" id="IPR051081">
    <property type="entry name" value="HTH_MetalResp_TranReg"/>
</dbReference>
<dbReference type="EMBL" id="PCDP01000059">
    <property type="protein sequence ID" value="PZM09755.1"/>
    <property type="molecule type" value="Genomic_DNA"/>
</dbReference>
<proteinExistence type="predicted"/>
<evidence type="ECO:0000256" key="2">
    <source>
        <dbReference type="ARBA" id="ARBA00023125"/>
    </source>
</evidence>
<dbReference type="PROSITE" id="PS50987">
    <property type="entry name" value="HTH_ARSR_2"/>
    <property type="match status" value="1"/>
</dbReference>
<keyword evidence="2" id="KW-0238">DNA-binding</keyword>
<evidence type="ECO:0000313" key="5">
    <source>
        <dbReference type="EMBL" id="PZM09755.1"/>
    </source>
</evidence>
<accession>A0A2W4CGI0</accession>
<dbReference type="Proteomes" id="UP000248925">
    <property type="component" value="Unassembled WGS sequence"/>
</dbReference>
<evidence type="ECO:0000313" key="6">
    <source>
        <dbReference type="Proteomes" id="UP000248925"/>
    </source>
</evidence>
<dbReference type="GO" id="GO:0003700">
    <property type="term" value="F:DNA-binding transcription factor activity"/>
    <property type="evidence" value="ECO:0007669"/>
    <property type="project" value="InterPro"/>
</dbReference>
<dbReference type="Gene3D" id="1.10.10.10">
    <property type="entry name" value="Winged helix-like DNA-binding domain superfamily/Winged helix DNA-binding domain"/>
    <property type="match status" value="1"/>
</dbReference>
<dbReference type="AlphaFoldDB" id="A0A2W4CGI0"/>
<dbReference type="InterPro" id="IPR011991">
    <property type="entry name" value="ArsR-like_HTH"/>
</dbReference>
<feature type="domain" description="HTH arsR-type" evidence="4">
    <location>
        <begin position="1"/>
        <end position="84"/>
    </location>
</feature>
<organism evidence="5 6">
    <name type="scientific">Rhizobium tubonense</name>
    <dbReference type="NCBI Taxonomy" id="484088"/>
    <lineage>
        <taxon>Bacteria</taxon>
        <taxon>Pseudomonadati</taxon>
        <taxon>Pseudomonadota</taxon>
        <taxon>Alphaproteobacteria</taxon>
        <taxon>Hyphomicrobiales</taxon>
        <taxon>Rhizobiaceae</taxon>
        <taxon>Rhizobium/Agrobacterium group</taxon>
        <taxon>Rhizobium</taxon>
    </lineage>
</organism>
<dbReference type="OrthoDB" id="7192471at2"/>
<keyword evidence="1" id="KW-0805">Transcription regulation</keyword>
<evidence type="ECO:0000256" key="3">
    <source>
        <dbReference type="ARBA" id="ARBA00023163"/>
    </source>
</evidence>
<dbReference type="CDD" id="cd00090">
    <property type="entry name" value="HTH_ARSR"/>
    <property type="match status" value="1"/>
</dbReference>
<dbReference type="InterPro" id="IPR036390">
    <property type="entry name" value="WH_DNA-bd_sf"/>
</dbReference>
<dbReference type="PANTHER" id="PTHR33154">
    <property type="entry name" value="TRANSCRIPTIONAL REGULATOR, ARSR FAMILY"/>
    <property type="match status" value="1"/>
</dbReference>
<keyword evidence="3" id="KW-0804">Transcription</keyword>
<dbReference type="Pfam" id="PF01022">
    <property type="entry name" value="HTH_5"/>
    <property type="match status" value="1"/>
</dbReference>
<sequence length="84" mass="9251">MGLIARALAEPRRLQMLKEIGAFTSPMPCGMLSQSHPVSAATISHHMKELENAGLVEIVREGKFANLILKRDVLCAYMSELSKI</sequence>
<evidence type="ECO:0000256" key="1">
    <source>
        <dbReference type="ARBA" id="ARBA00023015"/>
    </source>
</evidence>